<keyword evidence="4" id="KW-1185">Reference proteome</keyword>
<feature type="compositionally biased region" description="Polar residues" evidence="1">
    <location>
        <begin position="170"/>
        <end position="181"/>
    </location>
</feature>
<feature type="region of interest" description="Disordered" evidence="1">
    <location>
        <begin position="159"/>
        <end position="181"/>
    </location>
</feature>
<dbReference type="RefSeq" id="WP_160850814.1">
    <property type="nucleotide sequence ID" value="NZ_WUWG01000001.1"/>
</dbReference>
<proteinExistence type="predicted"/>
<protein>
    <submittedName>
        <fullName evidence="3">Uncharacterized protein</fullName>
    </submittedName>
</protein>
<dbReference type="EMBL" id="WUWG01000001">
    <property type="protein sequence ID" value="MXU63811.1"/>
    <property type="molecule type" value="Genomic_DNA"/>
</dbReference>
<keyword evidence="2" id="KW-0472">Membrane</keyword>
<evidence type="ECO:0000256" key="1">
    <source>
        <dbReference type="SAM" id="MobiDB-lite"/>
    </source>
</evidence>
<accession>A0A6B0TY18</accession>
<name>A0A6B0TY18_9RHOB</name>
<reference evidence="3 4" key="1">
    <citation type="submission" date="2019-12" db="EMBL/GenBank/DDBJ databases">
        <title>Strain KN286 was isolated from seawater, which was collected from Caroline Seamount in the tropical western Pacific.</title>
        <authorList>
            <person name="Wang Q."/>
        </authorList>
    </citation>
    <scope>NUCLEOTIDE SEQUENCE [LARGE SCALE GENOMIC DNA]</scope>
    <source>
        <strain evidence="3 4">KN286</strain>
    </source>
</reference>
<dbReference type="Proteomes" id="UP000436016">
    <property type="component" value="Unassembled WGS sequence"/>
</dbReference>
<sequence length="181" mass="19397">MFGDFSIKHADTRTKSDTRRNLTITLVISFLPLIAGFVLFLIGATSSPDGEDETGALGILGSAIKTVFLSGELYFYAISLCASIYIVSQSATQASNHGMRLWSGLFVVVCAVFMALFVGAGEVDASPGVSMHGILSVLFLLSAVLLNYRVQVLADQPPPMPEDVNREEAQSVTNNADPNYD</sequence>
<comment type="caution">
    <text evidence="3">The sequence shown here is derived from an EMBL/GenBank/DDBJ whole genome shotgun (WGS) entry which is preliminary data.</text>
</comment>
<organism evidence="3 4">
    <name type="scientific">Oceanomicrobium pacificus</name>
    <dbReference type="NCBI Taxonomy" id="2692916"/>
    <lineage>
        <taxon>Bacteria</taxon>
        <taxon>Pseudomonadati</taxon>
        <taxon>Pseudomonadota</taxon>
        <taxon>Alphaproteobacteria</taxon>
        <taxon>Rhodobacterales</taxon>
        <taxon>Paracoccaceae</taxon>
        <taxon>Oceanomicrobium</taxon>
    </lineage>
</organism>
<evidence type="ECO:0000256" key="2">
    <source>
        <dbReference type="SAM" id="Phobius"/>
    </source>
</evidence>
<keyword evidence="2" id="KW-0812">Transmembrane</keyword>
<feature type="transmembrane region" description="Helical" evidence="2">
    <location>
        <begin position="99"/>
        <end position="119"/>
    </location>
</feature>
<feature type="transmembrane region" description="Helical" evidence="2">
    <location>
        <begin position="21"/>
        <end position="43"/>
    </location>
</feature>
<gene>
    <name evidence="3" type="ORF">GSH16_00015</name>
</gene>
<dbReference type="AlphaFoldDB" id="A0A6B0TY18"/>
<keyword evidence="2" id="KW-1133">Transmembrane helix</keyword>
<evidence type="ECO:0000313" key="4">
    <source>
        <dbReference type="Proteomes" id="UP000436016"/>
    </source>
</evidence>
<feature type="transmembrane region" description="Helical" evidence="2">
    <location>
        <begin position="131"/>
        <end position="150"/>
    </location>
</feature>
<evidence type="ECO:0000313" key="3">
    <source>
        <dbReference type="EMBL" id="MXU63811.1"/>
    </source>
</evidence>
<feature type="transmembrane region" description="Helical" evidence="2">
    <location>
        <begin position="63"/>
        <end position="87"/>
    </location>
</feature>